<dbReference type="KEGG" id="ruv:EC9_50110"/>
<name>A0A517M7D3_9BACT</name>
<proteinExistence type="predicted"/>
<dbReference type="EMBL" id="CP036261">
    <property type="protein sequence ID" value="QDS90794.1"/>
    <property type="molecule type" value="Genomic_DNA"/>
</dbReference>
<evidence type="ECO:0000313" key="2">
    <source>
        <dbReference type="Proteomes" id="UP000319557"/>
    </source>
</evidence>
<organism evidence="1 2">
    <name type="scientific">Rosistilla ulvae</name>
    <dbReference type="NCBI Taxonomy" id="1930277"/>
    <lineage>
        <taxon>Bacteria</taxon>
        <taxon>Pseudomonadati</taxon>
        <taxon>Planctomycetota</taxon>
        <taxon>Planctomycetia</taxon>
        <taxon>Pirellulales</taxon>
        <taxon>Pirellulaceae</taxon>
        <taxon>Rosistilla</taxon>
    </lineage>
</organism>
<evidence type="ECO:0000313" key="1">
    <source>
        <dbReference type="EMBL" id="QDS90794.1"/>
    </source>
</evidence>
<dbReference type="AlphaFoldDB" id="A0A517M7D3"/>
<accession>A0A517M7D3</accession>
<sequence length="76" mass="8692">MVTRHVSEEFTRCLAYASNYQECLTPNTQWPWSNDKPGIGSRSSRDIIRPRGPKIQLEVTNNRGRPPAHRVVSTVQ</sequence>
<reference evidence="1 2" key="1">
    <citation type="submission" date="2019-02" db="EMBL/GenBank/DDBJ databases">
        <title>Deep-cultivation of Planctomycetes and their phenomic and genomic characterization uncovers novel biology.</title>
        <authorList>
            <person name="Wiegand S."/>
            <person name="Jogler M."/>
            <person name="Boedeker C."/>
            <person name="Pinto D."/>
            <person name="Vollmers J."/>
            <person name="Rivas-Marin E."/>
            <person name="Kohn T."/>
            <person name="Peeters S.H."/>
            <person name="Heuer A."/>
            <person name="Rast P."/>
            <person name="Oberbeckmann S."/>
            <person name="Bunk B."/>
            <person name="Jeske O."/>
            <person name="Meyerdierks A."/>
            <person name="Storesund J.E."/>
            <person name="Kallscheuer N."/>
            <person name="Luecker S."/>
            <person name="Lage O.M."/>
            <person name="Pohl T."/>
            <person name="Merkel B.J."/>
            <person name="Hornburger P."/>
            <person name="Mueller R.-W."/>
            <person name="Bruemmer F."/>
            <person name="Labrenz M."/>
            <person name="Spormann A.M."/>
            <person name="Op den Camp H."/>
            <person name="Overmann J."/>
            <person name="Amann R."/>
            <person name="Jetten M.S.M."/>
            <person name="Mascher T."/>
            <person name="Medema M.H."/>
            <person name="Devos D.P."/>
            <person name="Kaster A.-K."/>
            <person name="Ovreas L."/>
            <person name="Rohde M."/>
            <person name="Galperin M.Y."/>
            <person name="Jogler C."/>
        </authorList>
    </citation>
    <scope>NUCLEOTIDE SEQUENCE [LARGE SCALE GENOMIC DNA]</scope>
    <source>
        <strain evidence="1 2">EC9</strain>
    </source>
</reference>
<protein>
    <submittedName>
        <fullName evidence="1">Uncharacterized protein</fullName>
    </submittedName>
</protein>
<gene>
    <name evidence="1" type="ORF">EC9_50110</name>
</gene>
<dbReference type="Proteomes" id="UP000319557">
    <property type="component" value="Chromosome"/>
</dbReference>
<keyword evidence="2" id="KW-1185">Reference proteome</keyword>